<sequence length="144" mass="15734">MGATLYSDQHPSIRLQRSLFYPSSISLWLPHHLPHQEGKKRNKRSILYFGKASMIQPCSEAMESLLDPYGDLFEEPCNIPPIGQGSEHGGDGSGGDSGSGEDGESSLLALLRFSNTTIERGDGPFRRKISAVTQPNTMVVLHPP</sequence>
<gene>
    <name evidence="2" type="ORF">CCAM_LOCUS32138</name>
</gene>
<feature type="region of interest" description="Disordered" evidence="1">
    <location>
        <begin position="76"/>
        <end position="105"/>
    </location>
</feature>
<dbReference type="EMBL" id="OOIL02004057">
    <property type="protein sequence ID" value="VFQ90362.1"/>
    <property type="molecule type" value="Genomic_DNA"/>
</dbReference>
<evidence type="ECO:0000313" key="2">
    <source>
        <dbReference type="EMBL" id="VFQ90362.1"/>
    </source>
</evidence>
<proteinExistence type="predicted"/>
<name>A0A484MND0_9ASTE</name>
<evidence type="ECO:0000256" key="1">
    <source>
        <dbReference type="SAM" id="MobiDB-lite"/>
    </source>
</evidence>
<dbReference type="Proteomes" id="UP000595140">
    <property type="component" value="Unassembled WGS sequence"/>
</dbReference>
<keyword evidence="3" id="KW-1185">Reference proteome</keyword>
<dbReference type="AlphaFoldDB" id="A0A484MND0"/>
<reference evidence="2 3" key="1">
    <citation type="submission" date="2018-04" db="EMBL/GenBank/DDBJ databases">
        <authorList>
            <person name="Vogel A."/>
        </authorList>
    </citation>
    <scope>NUCLEOTIDE SEQUENCE [LARGE SCALE GENOMIC DNA]</scope>
</reference>
<accession>A0A484MND0</accession>
<evidence type="ECO:0000313" key="3">
    <source>
        <dbReference type="Proteomes" id="UP000595140"/>
    </source>
</evidence>
<organism evidence="2 3">
    <name type="scientific">Cuscuta campestris</name>
    <dbReference type="NCBI Taxonomy" id="132261"/>
    <lineage>
        <taxon>Eukaryota</taxon>
        <taxon>Viridiplantae</taxon>
        <taxon>Streptophyta</taxon>
        <taxon>Embryophyta</taxon>
        <taxon>Tracheophyta</taxon>
        <taxon>Spermatophyta</taxon>
        <taxon>Magnoliopsida</taxon>
        <taxon>eudicotyledons</taxon>
        <taxon>Gunneridae</taxon>
        <taxon>Pentapetalae</taxon>
        <taxon>asterids</taxon>
        <taxon>lamiids</taxon>
        <taxon>Solanales</taxon>
        <taxon>Convolvulaceae</taxon>
        <taxon>Cuscuteae</taxon>
        <taxon>Cuscuta</taxon>
        <taxon>Cuscuta subgen. Grammica</taxon>
        <taxon>Cuscuta sect. Cleistogrammica</taxon>
    </lineage>
</organism>
<protein>
    <submittedName>
        <fullName evidence="2">Uncharacterized protein</fullName>
    </submittedName>
</protein>